<dbReference type="FunFam" id="1.10.3210.10:FF:000001">
    <property type="entry name" value="GTP pyrophosphokinase RelA"/>
    <property type="match status" value="1"/>
</dbReference>
<accession>A0A136Q342</accession>
<dbReference type="InterPro" id="IPR003607">
    <property type="entry name" value="HD/PDEase_dom"/>
</dbReference>
<feature type="domain" description="TGS" evidence="7">
    <location>
        <begin position="384"/>
        <end position="447"/>
    </location>
</feature>
<proteinExistence type="inferred from homology"/>
<evidence type="ECO:0000256" key="4">
    <source>
        <dbReference type="RuleBase" id="RU003847"/>
    </source>
</evidence>
<keyword evidence="9" id="KW-1185">Reference proteome</keyword>
<dbReference type="InterPro" id="IPR004095">
    <property type="entry name" value="TGS"/>
</dbReference>
<dbReference type="GO" id="GO:0015970">
    <property type="term" value="P:guanosine tetraphosphate biosynthetic process"/>
    <property type="evidence" value="ECO:0007669"/>
    <property type="project" value="UniProtKB-UniPathway"/>
</dbReference>
<dbReference type="AlphaFoldDB" id="A0A136Q342"/>
<dbReference type="PROSITE" id="PS51880">
    <property type="entry name" value="TGS"/>
    <property type="match status" value="1"/>
</dbReference>
<dbReference type="Pfam" id="PF04607">
    <property type="entry name" value="RelA_SpoT"/>
    <property type="match status" value="1"/>
</dbReference>
<dbReference type="Pfam" id="PF13328">
    <property type="entry name" value="HD_4"/>
    <property type="match status" value="1"/>
</dbReference>
<dbReference type="CDD" id="cd01668">
    <property type="entry name" value="TGS_RSH"/>
    <property type="match status" value="1"/>
</dbReference>
<dbReference type="FunFam" id="3.10.20.30:FF:000002">
    <property type="entry name" value="GTP pyrophosphokinase (RelA/SpoT)"/>
    <property type="match status" value="1"/>
</dbReference>
<gene>
    <name evidence="8" type="ORF">HMPREF3293_02253</name>
</gene>
<comment type="caution">
    <text evidence="8">The sequence shown here is derived from an EMBL/GenBank/DDBJ whole genome shotgun (WGS) entry which is preliminary data.</text>
</comment>
<dbReference type="FunFam" id="3.30.460.10:FF:000001">
    <property type="entry name" value="GTP pyrophosphokinase RelA"/>
    <property type="match status" value="1"/>
</dbReference>
<organism evidence="8 9">
    <name type="scientific">Christensenella minuta</name>
    <dbReference type="NCBI Taxonomy" id="626937"/>
    <lineage>
        <taxon>Bacteria</taxon>
        <taxon>Bacillati</taxon>
        <taxon>Bacillota</taxon>
        <taxon>Clostridia</taxon>
        <taxon>Christensenellales</taxon>
        <taxon>Christensenellaceae</taxon>
        <taxon>Christensenella</taxon>
    </lineage>
</organism>
<dbReference type="Gene3D" id="3.30.460.10">
    <property type="entry name" value="Beta Polymerase, domain 2"/>
    <property type="match status" value="1"/>
</dbReference>
<evidence type="ECO:0000256" key="3">
    <source>
        <dbReference type="ARBA" id="ARBA00048244"/>
    </source>
</evidence>
<comment type="similarity">
    <text evidence="4">Belongs to the relA/spoT family.</text>
</comment>
<dbReference type="EC" id="2.7.6.5" evidence="2"/>
<dbReference type="PATRIC" id="fig|626937.4.peg.2220"/>
<dbReference type="Gene3D" id="1.10.3210.10">
    <property type="entry name" value="Hypothetical protein af1432"/>
    <property type="match status" value="1"/>
</dbReference>
<name>A0A136Q342_9FIRM</name>
<dbReference type="SMART" id="SM00471">
    <property type="entry name" value="HDc"/>
    <property type="match status" value="1"/>
</dbReference>
<dbReference type="SUPFAM" id="SSF81271">
    <property type="entry name" value="TGS-like"/>
    <property type="match status" value="1"/>
</dbReference>
<dbReference type="InterPro" id="IPR012675">
    <property type="entry name" value="Beta-grasp_dom_sf"/>
</dbReference>
<dbReference type="PANTHER" id="PTHR21262:SF31">
    <property type="entry name" value="GTP PYROPHOSPHOKINASE"/>
    <property type="match status" value="1"/>
</dbReference>
<sequence>MGVVWVSEYYNDFIRRHKLEDDPMLEKAFVMAENAHAGQLRHSGEPFFTHPLAVADIVADLGLDTTTIVATILHDAVEDTQLTTEDIGREFTPEIAKLVDGVTKLNNYDFKTREEQQWESLRKMFLAMASDIRVVIIKLADRLHNMRTLKYQSENKQIEKATETLEIYAPLAHRLGISAIQWELEDLSLKFLHPDEYFEIANKIASTREEREKQINSVIVKLEDKFAEMKIKAEIEGRPKHIYSIYKKMREKHKVFEEVYDLIAIRIIVSSIKDCYGVLGIVHTMWKPIPLRFKDYIAVPKQNMYQSLHTTLLGEDGKPFEVQIRTYDMHRTAEYGIAAHWKYKEGGKESGMDSKLAWLRELMEWQNDLKDSKEFMETLKVDLFADNVFVFTPKGDVKDFVAGATPLDFAYSVHSAIGNKCVGAKINGKIVPLDYKLRTGDIVEIITSNSATPSRDWLKFVKTAQARSKIKQWFKKQLKEENIVKGREMLEKEAKRQGYNLYEQLLKPDWLSVLYKRFTLNSQDDMFAAIGYGALSANQILSKLIEQFKMANKIDSGSEELKIVKRTGKGAEEDITVEGNTGLAVRFAKCCNPVPGDDIIGYITRGRGVCVHTKECKNLHNVDKERLIEVAWAGDQTTSYNVEIQIVADDRPGLMVEIAQAMYNMGRDITAINAHSAKNGVATISLRSNITSVQDLHDLMNKLKALKGVRDVFRVNY</sequence>
<dbReference type="GO" id="GO:0016301">
    <property type="term" value="F:kinase activity"/>
    <property type="evidence" value="ECO:0007669"/>
    <property type="project" value="UniProtKB-KW"/>
</dbReference>
<dbReference type="RefSeq" id="WP_330384534.1">
    <property type="nucleotide sequence ID" value="NZ_CABMOF010000001.1"/>
</dbReference>
<dbReference type="NCBIfam" id="TIGR00691">
    <property type="entry name" value="spoT_relA"/>
    <property type="match status" value="1"/>
</dbReference>
<dbReference type="SUPFAM" id="SSF81301">
    <property type="entry name" value="Nucleotidyltransferase"/>
    <property type="match status" value="1"/>
</dbReference>
<dbReference type="PANTHER" id="PTHR21262">
    <property type="entry name" value="GUANOSINE-3',5'-BIS DIPHOSPHATE 3'-PYROPHOSPHOHYDROLASE"/>
    <property type="match status" value="1"/>
</dbReference>
<comment type="catalytic activity">
    <reaction evidence="3">
        <text>GTP + ATP = guanosine 3'-diphosphate 5'-triphosphate + AMP</text>
        <dbReference type="Rhea" id="RHEA:22088"/>
        <dbReference type="ChEBI" id="CHEBI:30616"/>
        <dbReference type="ChEBI" id="CHEBI:37565"/>
        <dbReference type="ChEBI" id="CHEBI:142410"/>
        <dbReference type="ChEBI" id="CHEBI:456215"/>
        <dbReference type="EC" id="2.7.6.5"/>
    </reaction>
</comment>
<evidence type="ECO:0000313" key="9">
    <source>
        <dbReference type="Proteomes" id="UP000070366"/>
    </source>
</evidence>
<evidence type="ECO:0000259" key="7">
    <source>
        <dbReference type="PROSITE" id="PS51880"/>
    </source>
</evidence>
<dbReference type="InterPro" id="IPR043519">
    <property type="entry name" value="NT_sf"/>
</dbReference>
<dbReference type="InterPro" id="IPR002912">
    <property type="entry name" value="ACT_dom"/>
</dbReference>
<dbReference type="InterPro" id="IPR007685">
    <property type="entry name" value="RelA_SpoT"/>
</dbReference>
<dbReference type="CDD" id="cd04876">
    <property type="entry name" value="ACT_RelA-SpoT"/>
    <property type="match status" value="1"/>
</dbReference>
<dbReference type="PROSITE" id="PS51671">
    <property type="entry name" value="ACT"/>
    <property type="match status" value="1"/>
</dbReference>
<dbReference type="InterPro" id="IPR012676">
    <property type="entry name" value="TGS-like"/>
</dbReference>
<dbReference type="SMART" id="SM00954">
    <property type="entry name" value="RelA_SpoT"/>
    <property type="match status" value="1"/>
</dbReference>
<comment type="function">
    <text evidence="4">In eubacteria ppGpp (guanosine 3'-diphosphate 5'-diphosphate) is a mediator of the stringent response that coordinates a variety of cellular activities in response to changes in nutritional abundance.</text>
</comment>
<dbReference type="CDD" id="cd00077">
    <property type="entry name" value="HDc"/>
    <property type="match status" value="1"/>
</dbReference>
<dbReference type="GO" id="GO:0005886">
    <property type="term" value="C:plasma membrane"/>
    <property type="evidence" value="ECO:0007669"/>
    <property type="project" value="TreeGrafter"/>
</dbReference>
<dbReference type="InterPro" id="IPR006674">
    <property type="entry name" value="HD_domain"/>
</dbReference>
<evidence type="ECO:0000313" key="8">
    <source>
        <dbReference type="EMBL" id="KXK65004.1"/>
    </source>
</evidence>
<evidence type="ECO:0000256" key="1">
    <source>
        <dbReference type="ARBA" id="ARBA00004976"/>
    </source>
</evidence>
<dbReference type="EMBL" id="LSZW01000063">
    <property type="protein sequence ID" value="KXK65004.1"/>
    <property type="molecule type" value="Genomic_DNA"/>
</dbReference>
<dbReference type="Gene3D" id="3.30.70.260">
    <property type="match status" value="1"/>
</dbReference>
<evidence type="ECO:0000259" key="6">
    <source>
        <dbReference type="PROSITE" id="PS51831"/>
    </source>
</evidence>
<dbReference type="InterPro" id="IPR045865">
    <property type="entry name" value="ACT-like_dom_sf"/>
</dbReference>
<evidence type="ECO:0000259" key="5">
    <source>
        <dbReference type="PROSITE" id="PS51671"/>
    </source>
</evidence>
<dbReference type="Pfam" id="PF13291">
    <property type="entry name" value="ACT_4"/>
    <property type="match status" value="1"/>
</dbReference>
<dbReference type="PROSITE" id="PS51831">
    <property type="entry name" value="HD"/>
    <property type="match status" value="1"/>
</dbReference>
<comment type="pathway">
    <text evidence="1">Purine metabolism; ppGpp biosynthesis; ppGpp from GTP: step 1/2.</text>
</comment>
<reference evidence="8 9" key="1">
    <citation type="submission" date="2016-02" db="EMBL/GenBank/DDBJ databases">
        <authorList>
            <person name="Wen L."/>
            <person name="He K."/>
            <person name="Yang H."/>
        </authorList>
    </citation>
    <scope>NUCLEOTIDE SEQUENCE [LARGE SCALE GENOMIC DNA]</scope>
    <source>
        <strain evidence="8 9">DSM 22607</strain>
    </source>
</reference>
<dbReference type="Pfam" id="PF19296">
    <property type="entry name" value="RelA_AH_RIS"/>
    <property type="match status" value="1"/>
</dbReference>
<dbReference type="InterPro" id="IPR045600">
    <property type="entry name" value="RelA/SpoT_AH_RIS"/>
</dbReference>
<dbReference type="SUPFAM" id="SSF109604">
    <property type="entry name" value="HD-domain/PDEase-like"/>
    <property type="match status" value="1"/>
</dbReference>
<feature type="domain" description="HD" evidence="6">
    <location>
        <begin position="47"/>
        <end position="146"/>
    </location>
</feature>
<feature type="domain" description="ACT" evidence="5">
    <location>
        <begin position="643"/>
        <end position="717"/>
    </location>
</feature>
<keyword evidence="8" id="KW-0808">Transferase</keyword>
<protein>
    <recommendedName>
        <fullName evidence="2">GTP diphosphokinase</fullName>
        <ecNumber evidence="2">2.7.6.5</ecNumber>
    </recommendedName>
</protein>
<dbReference type="InterPro" id="IPR004811">
    <property type="entry name" value="RelA/Spo_fam"/>
</dbReference>
<evidence type="ECO:0000256" key="2">
    <source>
        <dbReference type="ARBA" id="ARBA00013251"/>
    </source>
</evidence>
<keyword evidence="8" id="KW-0418">Kinase</keyword>
<dbReference type="Pfam" id="PF02824">
    <property type="entry name" value="TGS"/>
    <property type="match status" value="1"/>
</dbReference>
<dbReference type="STRING" id="626937.HMPREF3293_02253"/>
<dbReference type="CDD" id="cd05399">
    <property type="entry name" value="NT_Rel-Spo_like"/>
    <property type="match status" value="1"/>
</dbReference>
<dbReference type="Proteomes" id="UP000070366">
    <property type="component" value="Unassembled WGS sequence"/>
</dbReference>
<dbReference type="GO" id="GO:0008728">
    <property type="term" value="F:GTP diphosphokinase activity"/>
    <property type="evidence" value="ECO:0007669"/>
    <property type="project" value="UniProtKB-EC"/>
</dbReference>
<dbReference type="SUPFAM" id="SSF55021">
    <property type="entry name" value="ACT-like"/>
    <property type="match status" value="1"/>
</dbReference>
<dbReference type="Gene3D" id="3.10.20.30">
    <property type="match status" value="1"/>
</dbReference>
<dbReference type="InterPro" id="IPR033655">
    <property type="entry name" value="TGS_RelA/SpoT"/>
</dbReference>
<dbReference type="UniPathway" id="UPA00908">
    <property type="reaction ID" value="UER00884"/>
</dbReference>